<name>A0A1R3KS29_9ROSI</name>
<evidence type="ECO:0000313" key="2">
    <source>
        <dbReference type="Proteomes" id="UP000187203"/>
    </source>
</evidence>
<dbReference type="EMBL" id="AWUE01012127">
    <property type="protein sequence ID" value="OMP09896.1"/>
    <property type="molecule type" value="Genomic_DNA"/>
</dbReference>
<dbReference type="Proteomes" id="UP000187203">
    <property type="component" value="Unassembled WGS sequence"/>
</dbReference>
<evidence type="ECO:0000313" key="1">
    <source>
        <dbReference type="EMBL" id="OMP09896.1"/>
    </source>
</evidence>
<dbReference type="STRING" id="93759.A0A1R3KS29"/>
<keyword evidence="2" id="KW-1185">Reference proteome</keyword>
<dbReference type="AlphaFoldDB" id="A0A1R3KS29"/>
<protein>
    <submittedName>
        <fullName evidence="1">Uncharacterized protein</fullName>
    </submittedName>
</protein>
<proteinExistence type="predicted"/>
<reference evidence="2" key="1">
    <citation type="submission" date="2013-09" db="EMBL/GenBank/DDBJ databases">
        <title>Corchorus olitorius genome sequencing.</title>
        <authorList>
            <person name="Alam M."/>
            <person name="Haque M.S."/>
            <person name="Islam M.S."/>
            <person name="Emdad E.M."/>
            <person name="Islam M.M."/>
            <person name="Ahmed B."/>
            <person name="Halim A."/>
            <person name="Hossen Q.M.M."/>
            <person name="Hossain M.Z."/>
            <person name="Ahmed R."/>
            <person name="Khan M.M."/>
            <person name="Islam R."/>
            <person name="Rashid M.M."/>
            <person name="Khan S.A."/>
            <person name="Rahman M.S."/>
            <person name="Alam M."/>
            <person name="Yahiya A.S."/>
            <person name="Khan M.S."/>
            <person name="Azam M.S."/>
            <person name="Haque T."/>
            <person name="Lashkar M.Z.H."/>
            <person name="Akhand A.I."/>
            <person name="Morshed G."/>
            <person name="Roy S."/>
            <person name="Uddin K.S."/>
            <person name="Rabeya T."/>
            <person name="Hossain A.S."/>
            <person name="Chowdhury A."/>
            <person name="Snigdha A.R."/>
            <person name="Mortoza M.S."/>
            <person name="Matin S.A."/>
            <person name="Hoque S.M.E."/>
            <person name="Islam M.K."/>
            <person name="Roy D.K."/>
            <person name="Haider R."/>
            <person name="Moosa M.M."/>
            <person name="Elias S.M."/>
            <person name="Hasan A.M."/>
            <person name="Jahan S."/>
            <person name="Shafiuddin M."/>
            <person name="Mahmood N."/>
            <person name="Shommy N.S."/>
        </authorList>
    </citation>
    <scope>NUCLEOTIDE SEQUENCE [LARGE SCALE GENOMIC DNA]</scope>
    <source>
        <strain evidence="2">cv. O-4</strain>
    </source>
</reference>
<organism evidence="1 2">
    <name type="scientific">Corchorus olitorius</name>
    <dbReference type="NCBI Taxonomy" id="93759"/>
    <lineage>
        <taxon>Eukaryota</taxon>
        <taxon>Viridiplantae</taxon>
        <taxon>Streptophyta</taxon>
        <taxon>Embryophyta</taxon>
        <taxon>Tracheophyta</taxon>
        <taxon>Spermatophyta</taxon>
        <taxon>Magnoliopsida</taxon>
        <taxon>eudicotyledons</taxon>
        <taxon>Gunneridae</taxon>
        <taxon>Pentapetalae</taxon>
        <taxon>rosids</taxon>
        <taxon>malvids</taxon>
        <taxon>Malvales</taxon>
        <taxon>Malvaceae</taxon>
        <taxon>Grewioideae</taxon>
        <taxon>Apeibeae</taxon>
        <taxon>Corchorus</taxon>
    </lineage>
</organism>
<sequence>MEVGIVGKDGRLGMVGNVGMLASGGRVAGLGKDGNVGIAGCGRFGIDGKGGSFPVGIGGKGGSCCRRWRPATPPLMMLENDKAMKNATTKQLKEAMSRLEVLN</sequence>
<accession>A0A1R3KS29</accession>
<dbReference type="OrthoDB" id="997867at2759"/>
<gene>
    <name evidence="1" type="ORF">COLO4_05034</name>
</gene>
<comment type="caution">
    <text evidence="1">The sequence shown here is derived from an EMBL/GenBank/DDBJ whole genome shotgun (WGS) entry which is preliminary data.</text>
</comment>